<dbReference type="SUPFAM" id="SSF53590">
    <property type="entry name" value="Nucleoside hydrolase"/>
    <property type="match status" value="1"/>
</dbReference>
<organism evidence="1">
    <name type="scientific">marine sediment metagenome</name>
    <dbReference type="NCBI Taxonomy" id="412755"/>
    <lineage>
        <taxon>unclassified sequences</taxon>
        <taxon>metagenomes</taxon>
        <taxon>ecological metagenomes</taxon>
    </lineage>
</organism>
<gene>
    <name evidence="1" type="ORF">S03H2_03484</name>
</gene>
<name>X1FDL5_9ZZZZ</name>
<dbReference type="EMBL" id="BARU01001288">
    <property type="protein sequence ID" value="GAH30630.1"/>
    <property type="molecule type" value="Genomic_DNA"/>
</dbReference>
<evidence type="ECO:0008006" key="2">
    <source>
        <dbReference type="Google" id="ProtNLM"/>
    </source>
</evidence>
<sequence length="158" mass="18197">VEQKVRKWVCMGGKFPEGKEFNIRLDLLKSKIAIEQWPTKIIFSGFEIGEQIKTGLKLIEMPCENNPVKDVFAISIPQSEEDKNGRMSWDQTAVLIAVKGYEKYFYINKGKFITFEDGHNEWKDSENGPHAYVVTKMPVPQITELIEDLMMHVTTVTK</sequence>
<dbReference type="PANTHER" id="PTHR43264">
    <property type="match status" value="1"/>
</dbReference>
<dbReference type="PANTHER" id="PTHR43264:SF1">
    <property type="entry name" value="INOSINE_URIDINE-PREFERRING NUCLEOSIDE HYDROLASE DOMAIN-CONTAINING PROTEIN"/>
    <property type="match status" value="1"/>
</dbReference>
<proteinExistence type="predicted"/>
<accession>X1FDL5</accession>
<comment type="caution">
    <text evidence="1">The sequence shown here is derived from an EMBL/GenBank/DDBJ whole genome shotgun (WGS) entry which is preliminary data.</text>
</comment>
<evidence type="ECO:0000313" key="1">
    <source>
        <dbReference type="EMBL" id="GAH30630.1"/>
    </source>
</evidence>
<dbReference type="InterPro" id="IPR036452">
    <property type="entry name" value="Ribo_hydro-like"/>
</dbReference>
<dbReference type="AlphaFoldDB" id="X1FDL5"/>
<protein>
    <recommendedName>
        <fullName evidence="2">Inosine/uridine-preferring nucleoside hydrolase domain-containing protein</fullName>
    </recommendedName>
</protein>
<reference evidence="1" key="1">
    <citation type="journal article" date="2014" name="Front. Microbiol.">
        <title>High frequency of phylogenetically diverse reductive dehalogenase-homologous genes in deep subseafloor sedimentary metagenomes.</title>
        <authorList>
            <person name="Kawai M."/>
            <person name="Futagami T."/>
            <person name="Toyoda A."/>
            <person name="Takaki Y."/>
            <person name="Nishi S."/>
            <person name="Hori S."/>
            <person name="Arai W."/>
            <person name="Tsubouchi T."/>
            <person name="Morono Y."/>
            <person name="Uchiyama I."/>
            <person name="Ito T."/>
            <person name="Fujiyama A."/>
            <person name="Inagaki F."/>
            <person name="Takami H."/>
        </authorList>
    </citation>
    <scope>NUCLEOTIDE SEQUENCE</scope>
    <source>
        <strain evidence="1">Expedition CK06-06</strain>
    </source>
</reference>
<dbReference type="Gene3D" id="3.90.245.10">
    <property type="entry name" value="Ribonucleoside hydrolase-like"/>
    <property type="match status" value="1"/>
</dbReference>
<feature type="non-terminal residue" evidence="1">
    <location>
        <position position="1"/>
    </location>
</feature>
<dbReference type="GO" id="GO:0016799">
    <property type="term" value="F:hydrolase activity, hydrolyzing N-glycosyl compounds"/>
    <property type="evidence" value="ECO:0007669"/>
    <property type="project" value="InterPro"/>
</dbReference>